<accession>A0A0A8Y3M6</accession>
<sequence>MSNKKAIIITCSSLQHKVTSLFSNINAITIVST</sequence>
<evidence type="ECO:0000313" key="1">
    <source>
        <dbReference type="EMBL" id="JAD19895.1"/>
    </source>
</evidence>
<proteinExistence type="predicted"/>
<dbReference type="EMBL" id="GBRH01278000">
    <property type="protein sequence ID" value="JAD19895.1"/>
    <property type="molecule type" value="Transcribed_RNA"/>
</dbReference>
<reference evidence="1" key="2">
    <citation type="journal article" date="2015" name="Data Brief">
        <title>Shoot transcriptome of the giant reed, Arundo donax.</title>
        <authorList>
            <person name="Barrero R.A."/>
            <person name="Guerrero F.D."/>
            <person name="Moolhuijzen P."/>
            <person name="Goolsby J.A."/>
            <person name="Tidwell J."/>
            <person name="Bellgard S.E."/>
            <person name="Bellgard M.I."/>
        </authorList>
    </citation>
    <scope>NUCLEOTIDE SEQUENCE</scope>
    <source>
        <tissue evidence="1">Shoot tissue taken approximately 20 cm above the soil surface</tissue>
    </source>
</reference>
<protein>
    <submittedName>
        <fullName evidence="1">Uncharacterized protein</fullName>
    </submittedName>
</protein>
<reference evidence="1" key="1">
    <citation type="submission" date="2014-09" db="EMBL/GenBank/DDBJ databases">
        <authorList>
            <person name="Magalhaes I.L.F."/>
            <person name="Oliveira U."/>
            <person name="Santos F.R."/>
            <person name="Vidigal T.H.D.A."/>
            <person name="Brescovit A.D."/>
            <person name="Santos A.J."/>
        </authorList>
    </citation>
    <scope>NUCLEOTIDE SEQUENCE</scope>
    <source>
        <tissue evidence="1">Shoot tissue taken approximately 20 cm above the soil surface</tissue>
    </source>
</reference>
<name>A0A0A8Y3M6_ARUDO</name>
<organism evidence="1">
    <name type="scientific">Arundo donax</name>
    <name type="common">Giant reed</name>
    <name type="synonym">Donax arundinaceus</name>
    <dbReference type="NCBI Taxonomy" id="35708"/>
    <lineage>
        <taxon>Eukaryota</taxon>
        <taxon>Viridiplantae</taxon>
        <taxon>Streptophyta</taxon>
        <taxon>Embryophyta</taxon>
        <taxon>Tracheophyta</taxon>
        <taxon>Spermatophyta</taxon>
        <taxon>Magnoliopsida</taxon>
        <taxon>Liliopsida</taxon>
        <taxon>Poales</taxon>
        <taxon>Poaceae</taxon>
        <taxon>PACMAD clade</taxon>
        <taxon>Arundinoideae</taxon>
        <taxon>Arundineae</taxon>
        <taxon>Arundo</taxon>
    </lineage>
</organism>
<dbReference type="AlphaFoldDB" id="A0A0A8Y3M6"/>